<feature type="active site" evidence="14">
    <location>
        <position position="1474"/>
    </location>
</feature>
<gene>
    <name evidence="19" type="ORF">RJ639_009320</name>
</gene>
<evidence type="ECO:0000256" key="15">
    <source>
        <dbReference type="SAM" id="MobiDB-lite"/>
    </source>
</evidence>
<evidence type="ECO:0000256" key="17">
    <source>
        <dbReference type="SAM" id="SignalP"/>
    </source>
</evidence>
<comment type="caution">
    <text evidence="19">The sequence shown here is derived from an EMBL/GenBank/DDBJ whole genome shotgun (WGS) entry which is preliminary data.</text>
</comment>
<evidence type="ECO:0000313" key="20">
    <source>
        <dbReference type="Proteomes" id="UP001188597"/>
    </source>
</evidence>
<dbReference type="InterPro" id="IPR033131">
    <property type="entry name" value="Pectinesterase_Asp_AS"/>
</dbReference>
<dbReference type="PROSITE" id="PS00800">
    <property type="entry name" value="PECTINESTERASE_1"/>
    <property type="match status" value="1"/>
</dbReference>
<dbReference type="SUPFAM" id="SSF101148">
    <property type="entry name" value="Plant invertase/pectin methylesterase inhibitor"/>
    <property type="match status" value="3"/>
</dbReference>
<dbReference type="InterPro" id="IPR012334">
    <property type="entry name" value="Pectin_lyas_fold"/>
</dbReference>
<evidence type="ECO:0000256" key="10">
    <source>
        <dbReference type="ARBA" id="ARBA00023180"/>
    </source>
</evidence>
<evidence type="ECO:0000256" key="5">
    <source>
        <dbReference type="ARBA" id="ARBA00013229"/>
    </source>
</evidence>
<keyword evidence="6" id="KW-0134">Cell wall</keyword>
<organism evidence="19 20">
    <name type="scientific">Escallonia herrerae</name>
    <dbReference type="NCBI Taxonomy" id="1293975"/>
    <lineage>
        <taxon>Eukaryota</taxon>
        <taxon>Viridiplantae</taxon>
        <taxon>Streptophyta</taxon>
        <taxon>Embryophyta</taxon>
        <taxon>Tracheophyta</taxon>
        <taxon>Spermatophyta</taxon>
        <taxon>Magnoliopsida</taxon>
        <taxon>eudicotyledons</taxon>
        <taxon>Gunneridae</taxon>
        <taxon>Pentapetalae</taxon>
        <taxon>asterids</taxon>
        <taxon>campanulids</taxon>
        <taxon>Escalloniales</taxon>
        <taxon>Escalloniaceae</taxon>
        <taxon>Escallonia</taxon>
    </lineage>
</organism>
<evidence type="ECO:0000313" key="19">
    <source>
        <dbReference type="EMBL" id="KAK3013617.1"/>
    </source>
</evidence>
<dbReference type="FunFam" id="2.160.20.10:FF:000001">
    <property type="entry name" value="Pectinesterase"/>
    <property type="match status" value="3"/>
</dbReference>
<evidence type="ECO:0000256" key="16">
    <source>
        <dbReference type="SAM" id="Phobius"/>
    </source>
</evidence>
<feature type="region of interest" description="Disordered" evidence="15">
    <location>
        <begin position="170"/>
        <end position="195"/>
    </location>
</feature>
<evidence type="ECO:0000259" key="18">
    <source>
        <dbReference type="SMART" id="SM00856"/>
    </source>
</evidence>
<comment type="subcellular location">
    <subcellularLocation>
        <location evidence="1">Secreted</location>
        <location evidence="1">Cell wall</location>
    </subcellularLocation>
</comment>
<keyword evidence="9" id="KW-1015">Disulfide bond</keyword>
<dbReference type="PROSITE" id="PS51257">
    <property type="entry name" value="PROKAR_LIPOPROTEIN"/>
    <property type="match status" value="1"/>
</dbReference>
<evidence type="ECO:0000256" key="2">
    <source>
        <dbReference type="ARBA" id="ARBA00005184"/>
    </source>
</evidence>
<reference evidence="19" key="1">
    <citation type="submission" date="2022-12" db="EMBL/GenBank/DDBJ databases">
        <title>Draft genome assemblies for two species of Escallonia (Escalloniales).</title>
        <authorList>
            <person name="Chanderbali A."/>
            <person name="Dervinis C."/>
            <person name="Anghel I."/>
            <person name="Soltis D."/>
            <person name="Soltis P."/>
            <person name="Zapata F."/>
        </authorList>
    </citation>
    <scope>NUCLEOTIDE SEQUENCE</scope>
    <source>
        <strain evidence="19">UCBG64.0493</strain>
        <tissue evidence="19">Leaf</tissue>
    </source>
</reference>
<keyword evidence="20" id="KW-1185">Reference proteome</keyword>
<comment type="function">
    <text evidence="13">Acts in the modification of cell walls via demethylesterification of cell wall pectin.</text>
</comment>
<dbReference type="EMBL" id="JAVXUP010001284">
    <property type="protein sequence ID" value="KAK3013617.1"/>
    <property type="molecule type" value="Genomic_DNA"/>
</dbReference>
<dbReference type="GO" id="GO:0030599">
    <property type="term" value="F:pectinesterase activity"/>
    <property type="evidence" value="ECO:0007669"/>
    <property type="project" value="UniProtKB-EC"/>
</dbReference>
<keyword evidence="10" id="KW-0325">Glycoprotein</keyword>
<evidence type="ECO:0000256" key="4">
    <source>
        <dbReference type="ARBA" id="ARBA00007786"/>
    </source>
</evidence>
<name>A0AA88VRA3_9ASTE</name>
<keyword evidence="16" id="KW-1133">Transmembrane helix</keyword>
<accession>A0AA88VRA3</accession>
<evidence type="ECO:0000256" key="7">
    <source>
        <dbReference type="ARBA" id="ARBA00022801"/>
    </source>
</evidence>
<evidence type="ECO:0000256" key="9">
    <source>
        <dbReference type="ARBA" id="ARBA00023157"/>
    </source>
</evidence>
<feature type="active site" evidence="14">
    <location>
        <position position="373"/>
    </location>
</feature>
<dbReference type="SMART" id="SM00856">
    <property type="entry name" value="PMEI"/>
    <property type="match status" value="3"/>
</dbReference>
<dbReference type="Gene3D" id="1.20.140.40">
    <property type="entry name" value="Invertase/pectin methylesterase inhibitor family protein"/>
    <property type="match status" value="3"/>
</dbReference>
<sequence>MTTKSSVTSKRLSAWLLLCVVIACLCSSFGSAGSDFIESECLQVPASEFATSVKSTIDAVRQVTSIVSEFATASGDFRLSNAISDCLDLLDLSSDQLSLTLSASQNPKGKDGSTGNVGADMRTWLSAALINQDTCAEGFEGTNSIVQSLVAGSLDQVTSLVNEILSMVRPSPTAPVANPNPKKGGGKGGRKLMKNNTDDTATSFPKWLNHKDRKLLQGNGVAADVVVAADGSGNFTKVMEAISAAPENSTRRYVIYVKKGVYKEYVEISKKKSNIMMVGDGTDVTVISGNRNFIDGWTTYRSATFAVKGRGFIAQDLTFENTAGPQKHQAVAFRSDSDLSVLFRCAIRGYQDTLYAHSQRQFYRECQITGTVDFIFGDGTVVFQNCQILARKGLPSQKNTITAQGRKEPTEPTGFAFQFSNISVEPDVLASSNTTVTYLGRPWKLYSRTIIMQSYISNAIRPEGWLEWNGNFALDTLFYGEYMNYGPGAGLGNRVKWPGFLAINDSALANSFTVAQFILGNSWLPPTGVKAWPLNSTSLPAAASSTTTSTTSSLELHQLSSIRSVCTSTPYPDVCFDSLKLSISININPNIIAYLLQSLQTALSEAGKLTGLLYHAGSSGNVVEKQKGTLQDCKELHQITLSSLKKSVSRISSSTSSTSSQKLADARAFLSAALTNKITCLEGLNSASGPLKPTLVKSLNNAYMHVSNSLSILAKPSVPRTGSSASNSKNHGRRRLMGAYPTWLSPKNRRILQISSSGDDNDYELTVAADGTGNFTTITDAINFAPNNSVDRRIFIYVREGVYEENLEIPSYKPNIVLLGDGSDVTVITGNRSVVDGWTTFRSATVAVSAEGFLARDITFENTAGASKHQAVALRINADLAAVYRCAINGYQDTLYVHSFRQFYRECDISGTIDYIFGNAAVVFQACNILSRMPMAGQFTVITAQSRDTPDEDTGISMQNCSILAKDDLYSNSSSVKNYLGRPWRVYSRVVCLESYIDDFIDPKGWTEWVGDQGLGTLYFGEYENTGPGAGTDNRVAWPGYHVMDYDDASNFTVSEFITGYLYIKINMAFQDFDQITECRKNEKKQKLKKKITIAVVSTVVLLILVAAAVCVVVYKIRQGDKSPASPPSKPLSQSQNDIKLLCAPTDYKEACESSLQNAVRSNPSASQAKDLPKAAISVVSIELNKVINQTSKLRLFDSSQKKAAFDDCMVLLNDAIEEVNSSVANMDAKDLEKLSSRTPNLNNWLSAVMSYQQTCIDGFPDGEAKAELQKALQKSKQLTSNALAIVSQVSTILSTFQTPTASWHLLATSEPRLPSMDEDGLPSWMSHEDRRMLKADGPKQTPNTTVAKDGSGNFTITSAALAALPQKYQGRYVIYVKGGIYEENVVVTKKMVSKKRPMKLLYLSAAALGERFRAQSIGFRNTAGPEKHQAVALRVQSDHSIFLNCRMEGYQDTLYAQTHRHFYRSCYITGTVDFIFGDAAAIFQNCMIYVRKPMDNQQNIVIAQGRVDRCETTGIVLQNCRILADDKLEPAKSKIKSYLGRPWKEYSRTIVMESEIDDLIHPEGWLPWNGDFALKTLYYAEYNNKGTGANLKARVKWPGYKVIKKEEAMKYTVGPFIQGDSWLKAADIPVHFGLFN</sequence>
<evidence type="ECO:0000256" key="8">
    <source>
        <dbReference type="ARBA" id="ARBA00023085"/>
    </source>
</evidence>
<feature type="transmembrane region" description="Helical" evidence="16">
    <location>
        <begin position="1092"/>
        <end position="1115"/>
    </location>
</feature>
<feature type="compositionally biased region" description="Basic residues" evidence="15">
    <location>
        <begin position="184"/>
        <end position="193"/>
    </location>
</feature>
<evidence type="ECO:0000256" key="1">
    <source>
        <dbReference type="ARBA" id="ARBA00004191"/>
    </source>
</evidence>
<feature type="domain" description="Pectinesterase inhibitor" evidence="18">
    <location>
        <begin position="557"/>
        <end position="712"/>
    </location>
</feature>
<dbReference type="InterPro" id="IPR035513">
    <property type="entry name" value="Invertase/methylesterase_inhib"/>
</dbReference>
<keyword evidence="6" id="KW-0964">Secreted</keyword>
<dbReference type="CDD" id="cd15799">
    <property type="entry name" value="PMEI-like_4"/>
    <property type="match status" value="1"/>
</dbReference>
<comment type="similarity">
    <text evidence="4">In the C-terminal section; belongs to the pectinesterase family.</text>
</comment>
<keyword evidence="11" id="KW-0961">Cell wall biogenesis/degradation</keyword>
<keyword evidence="8" id="KW-0063">Aspartyl esterase</keyword>
<dbReference type="EC" id="3.1.1.11" evidence="5"/>
<feature type="domain" description="Pectinesterase inhibitor" evidence="18">
    <location>
        <begin position="32"/>
        <end position="167"/>
    </location>
</feature>
<dbReference type="PROSITE" id="PS00503">
    <property type="entry name" value="PECTINESTERASE_2"/>
    <property type="match status" value="3"/>
</dbReference>
<evidence type="ECO:0000256" key="13">
    <source>
        <dbReference type="ARBA" id="ARBA00057335"/>
    </source>
</evidence>
<evidence type="ECO:0000256" key="12">
    <source>
        <dbReference type="ARBA" id="ARBA00047928"/>
    </source>
</evidence>
<comment type="catalytic activity">
    <reaction evidence="12">
        <text>[(1-&gt;4)-alpha-D-galacturonosyl methyl ester](n) + n H2O = [(1-&gt;4)-alpha-D-galacturonosyl](n) + n methanol + n H(+)</text>
        <dbReference type="Rhea" id="RHEA:22380"/>
        <dbReference type="Rhea" id="RHEA-COMP:14570"/>
        <dbReference type="Rhea" id="RHEA-COMP:14573"/>
        <dbReference type="ChEBI" id="CHEBI:15377"/>
        <dbReference type="ChEBI" id="CHEBI:15378"/>
        <dbReference type="ChEBI" id="CHEBI:17790"/>
        <dbReference type="ChEBI" id="CHEBI:140522"/>
        <dbReference type="ChEBI" id="CHEBI:140523"/>
        <dbReference type="EC" id="3.1.1.11"/>
    </reaction>
</comment>
<dbReference type="GO" id="GO:0042545">
    <property type="term" value="P:cell wall modification"/>
    <property type="evidence" value="ECO:0007669"/>
    <property type="project" value="InterPro"/>
</dbReference>
<feature type="active site" evidence="14">
    <location>
        <position position="914"/>
    </location>
</feature>
<feature type="signal peptide" evidence="17">
    <location>
        <begin position="1"/>
        <end position="32"/>
    </location>
</feature>
<dbReference type="InterPro" id="IPR011050">
    <property type="entry name" value="Pectin_lyase_fold/virulence"/>
</dbReference>
<dbReference type="InterPro" id="IPR000070">
    <property type="entry name" value="Pectinesterase_cat"/>
</dbReference>
<comment type="similarity">
    <text evidence="3">In the N-terminal section; belongs to the PMEI family.</text>
</comment>
<evidence type="ECO:0000256" key="6">
    <source>
        <dbReference type="ARBA" id="ARBA00022512"/>
    </source>
</evidence>
<dbReference type="SUPFAM" id="SSF51126">
    <property type="entry name" value="Pectin lyase-like"/>
    <property type="match status" value="3"/>
</dbReference>
<dbReference type="Pfam" id="PF04043">
    <property type="entry name" value="PMEI"/>
    <property type="match status" value="3"/>
</dbReference>
<feature type="domain" description="Pectinesterase inhibitor" evidence="18">
    <location>
        <begin position="1134"/>
        <end position="1286"/>
    </location>
</feature>
<evidence type="ECO:0000256" key="11">
    <source>
        <dbReference type="ARBA" id="ARBA00023316"/>
    </source>
</evidence>
<protein>
    <recommendedName>
        <fullName evidence="5">pectinesterase</fullName>
        <ecNumber evidence="5">3.1.1.11</ecNumber>
    </recommendedName>
</protein>
<dbReference type="NCBIfam" id="TIGR01614">
    <property type="entry name" value="PME_inhib"/>
    <property type="match status" value="2"/>
</dbReference>
<dbReference type="PANTHER" id="PTHR31707">
    <property type="entry name" value="PECTINESTERASE"/>
    <property type="match status" value="1"/>
</dbReference>
<keyword evidence="7" id="KW-0378">Hydrolase</keyword>
<dbReference type="GO" id="GO:0004857">
    <property type="term" value="F:enzyme inhibitor activity"/>
    <property type="evidence" value="ECO:0007669"/>
    <property type="project" value="InterPro"/>
</dbReference>
<dbReference type="FunFam" id="1.20.140.40:FF:000001">
    <property type="entry name" value="Pectinesterase"/>
    <property type="match status" value="1"/>
</dbReference>
<dbReference type="InterPro" id="IPR006501">
    <property type="entry name" value="Pectinesterase_inhib_dom"/>
</dbReference>
<dbReference type="Gene3D" id="2.160.20.10">
    <property type="entry name" value="Single-stranded right-handed beta-helix, Pectin lyase-like"/>
    <property type="match status" value="3"/>
</dbReference>
<evidence type="ECO:0000256" key="14">
    <source>
        <dbReference type="PROSITE-ProRule" id="PRU10040"/>
    </source>
</evidence>
<evidence type="ECO:0000256" key="3">
    <source>
        <dbReference type="ARBA" id="ARBA00006027"/>
    </source>
</evidence>
<dbReference type="Pfam" id="PF01095">
    <property type="entry name" value="Pectinesterase"/>
    <property type="match status" value="4"/>
</dbReference>
<proteinExistence type="inferred from homology"/>
<keyword evidence="16" id="KW-0812">Transmembrane</keyword>
<feature type="chain" id="PRO_5041639214" description="pectinesterase" evidence="17">
    <location>
        <begin position="33"/>
        <end position="1637"/>
    </location>
</feature>
<keyword evidence="17" id="KW-0732">Signal</keyword>
<dbReference type="InterPro" id="IPR018040">
    <property type="entry name" value="Pectinesterase_Tyr_AS"/>
</dbReference>
<comment type="pathway">
    <text evidence="2">Glycan metabolism; pectin degradation; 2-dehydro-3-deoxy-D-gluconate from pectin: step 1/5.</text>
</comment>
<dbReference type="Proteomes" id="UP001188597">
    <property type="component" value="Unassembled WGS sequence"/>
</dbReference>
<keyword evidence="16" id="KW-0472">Membrane</keyword>
<dbReference type="CDD" id="cd15798">
    <property type="entry name" value="PMEI-like_3"/>
    <property type="match status" value="2"/>
</dbReference>